<sequence>RDPAAPRVTKSVFVRVTRQFLGEEVTPEFSFGGQELTSAVLHQLRALFARAQSMAVRRRRRTVIDTDVILSFPEI</sequence>
<feature type="non-terminal residue" evidence="1">
    <location>
        <position position="1"/>
    </location>
</feature>
<dbReference type="Proteomes" id="UP000499080">
    <property type="component" value="Unassembled WGS sequence"/>
</dbReference>
<evidence type="ECO:0000313" key="1">
    <source>
        <dbReference type="EMBL" id="GBM95923.1"/>
    </source>
</evidence>
<dbReference type="EMBL" id="BGPR01192734">
    <property type="protein sequence ID" value="GBM95923.1"/>
    <property type="molecule type" value="Genomic_DNA"/>
</dbReference>
<dbReference type="AlphaFoldDB" id="A0A4Y2JZS1"/>
<keyword evidence="2" id="KW-1185">Reference proteome</keyword>
<reference evidence="1 2" key="1">
    <citation type="journal article" date="2019" name="Sci. Rep.">
        <title>Orb-weaving spider Araneus ventricosus genome elucidates the spidroin gene catalogue.</title>
        <authorList>
            <person name="Kono N."/>
            <person name="Nakamura H."/>
            <person name="Ohtoshi R."/>
            <person name="Moran D.A.P."/>
            <person name="Shinohara A."/>
            <person name="Yoshida Y."/>
            <person name="Fujiwara M."/>
            <person name="Mori M."/>
            <person name="Tomita M."/>
            <person name="Arakawa K."/>
        </authorList>
    </citation>
    <scope>NUCLEOTIDE SEQUENCE [LARGE SCALE GENOMIC DNA]</scope>
</reference>
<name>A0A4Y2JZS1_ARAVE</name>
<comment type="caution">
    <text evidence="1">The sequence shown here is derived from an EMBL/GenBank/DDBJ whole genome shotgun (WGS) entry which is preliminary data.</text>
</comment>
<organism evidence="1 2">
    <name type="scientific">Araneus ventricosus</name>
    <name type="common">Orbweaver spider</name>
    <name type="synonym">Epeira ventricosa</name>
    <dbReference type="NCBI Taxonomy" id="182803"/>
    <lineage>
        <taxon>Eukaryota</taxon>
        <taxon>Metazoa</taxon>
        <taxon>Ecdysozoa</taxon>
        <taxon>Arthropoda</taxon>
        <taxon>Chelicerata</taxon>
        <taxon>Arachnida</taxon>
        <taxon>Araneae</taxon>
        <taxon>Araneomorphae</taxon>
        <taxon>Entelegynae</taxon>
        <taxon>Araneoidea</taxon>
        <taxon>Araneidae</taxon>
        <taxon>Araneus</taxon>
    </lineage>
</organism>
<proteinExistence type="predicted"/>
<accession>A0A4Y2JZS1</accession>
<protein>
    <submittedName>
        <fullName evidence="1">Uncharacterized protein</fullName>
    </submittedName>
</protein>
<gene>
    <name evidence="1" type="ORF">AVEN_117616_1</name>
</gene>
<evidence type="ECO:0000313" key="2">
    <source>
        <dbReference type="Proteomes" id="UP000499080"/>
    </source>
</evidence>